<evidence type="ECO:0000256" key="3">
    <source>
        <dbReference type="SAM" id="SignalP"/>
    </source>
</evidence>
<proteinExistence type="inferred from homology"/>
<comment type="similarity">
    <text evidence="1">Belongs to the metallo-dependent hydrolases superfamily. ATZ/TRZ family.</text>
</comment>
<dbReference type="GO" id="GO:0016810">
    <property type="term" value="F:hydrolase activity, acting on carbon-nitrogen (but not peptide) bonds"/>
    <property type="evidence" value="ECO:0007669"/>
    <property type="project" value="InterPro"/>
</dbReference>
<dbReference type="Proteomes" id="UP000198992">
    <property type="component" value="Unassembled WGS sequence"/>
</dbReference>
<reference evidence="5 6" key="1">
    <citation type="submission" date="2016-10" db="EMBL/GenBank/DDBJ databases">
        <authorList>
            <person name="de Groot N.N."/>
        </authorList>
    </citation>
    <scope>NUCLEOTIDE SEQUENCE [LARGE SCALE GENOMIC DNA]</scope>
    <source>
        <strain evidence="5 6">MT12</strain>
    </source>
</reference>
<dbReference type="Pfam" id="PF01979">
    <property type="entry name" value="Amidohydro_1"/>
    <property type="match status" value="1"/>
</dbReference>
<evidence type="ECO:0000256" key="2">
    <source>
        <dbReference type="ARBA" id="ARBA00022801"/>
    </source>
</evidence>
<dbReference type="InterPro" id="IPR032466">
    <property type="entry name" value="Metal_Hydrolase"/>
</dbReference>
<feature type="chain" id="PRO_5011788474" evidence="3">
    <location>
        <begin position="24"/>
        <end position="489"/>
    </location>
</feature>
<dbReference type="InterPro" id="IPR006680">
    <property type="entry name" value="Amidohydro-rel"/>
</dbReference>
<dbReference type="InterPro" id="IPR011059">
    <property type="entry name" value="Metal-dep_hydrolase_composite"/>
</dbReference>
<accession>A0A1H4XFX8</accession>
<evidence type="ECO:0000256" key="1">
    <source>
        <dbReference type="ARBA" id="ARBA00006745"/>
    </source>
</evidence>
<dbReference type="OrthoDB" id="9796020at2"/>
<sequence length="489" mass="52036">MRLHSLACAALSVWCWTGASTLAADWSIAGAMMTPSGILADGTLSISGDGKIVSVGPSASAQPTTSPVKVPGIILPGFIDLHDHLTWNIQPRWLPGRKFNNRYEWQDSAEYDRLLNNPHYAAMPTVACEAEIYAEIKALAGGATSVLGGLLSSDKTSENHKCVVGLARNLDTDSGFLQQQPVFDDKCPTVRPETDRKILDVVDNEVFPLELTHERFEYLLCALDHKTLRGMVVHLAEGANTDSAAHREYSMLSKEVLLALFNGKPKPIPIPRDGLALVHGTALRDADFLGMKGSNVGLIWSPRSNDELYGSTTNIAAARLAKVDIAIAPDWSPSGSAGMLQEMGYAYRHYGVGSDELVAMATSTPAKLVRISDYIGALAPGQFADLVVLNVAIDTTQPNPLDPVVKATPANVSLVVVGGQAVYGDKNLLQQLLPPGAVSSDLKVCGADKLVNLSGTGAAAHGWTLDDIKAHLKQALEAVGTSLADIECD</sequence>
<dbReference type="InterPro" id="IPR050287">
    <property type="entry name" value="MTA/SAH_deaminase"/>
</dbReference>
<dbReference type="PANTHER" id="PTHR43794">
    <property type="entry name" value="AMINOHYDROLASE SSNA-RELATED"/>
    <property type="match status" value="1"/>
</dbReference>
<organism evidence="5 6">
    <name type="scientific">Bradyrhizobium erythrophlei</name>
    <dbReference type="NCBI Taxonomy" id="1437360"/>
    <lineage>
        <taxon>Bacteria</taxon>
        <taxon>Pseudomonadati</taxon>
        <taxon>Pseudomonadota</taxon>
        <taxon>Alphaproteobacteria</taxon>
        <taxon>Hyphomicrobiales</taxon>
        <taxon>Nitrobacteraceae</taxon>
        <taxon>Bradyrhizobium</taxon>
    </lineage>
</organism>
<evidence type="ECO:0000259" key="4">
    <source>
        <dbReference type="Pfam" id="PF01979"/>
    </source>
</evidence>
<keyword evidence="3" id="KW-0732">Signal</keyword>
<dbReference type="RefSeq" id="WP_092117200.1">
    <property type="nucleotide sequence ID" value="NZ_FNTH01000001.1"/>
</dbReference>
<dbReference type="Gene3D" id="2.30.40.10">
    <property type="entry name" value="Urease, subunit C, domain 1"/>
    <property type="match status" value="1"/>
</dbReference>
<evidence type="ECO:0000313" key="5">
    <source>
        <dbReference type="EMBL" id="SED03771.1"/>
    </source>
</evidence>
<protein>
    <submittedName>
        <fullName evidence="5">Cytosine/adenosine deaminase</fullName>
    </submittedName>
</protein>
<dbReference type="Gene3D" id="3.20.20.140">
    <property type="entry name" value="Metal-dependent hydrolases"/>
    <property type="match status" value="2"/>
</dbReference>
<keyword evidence="2" id="KW-0378">Hydrolase</keyword>
<dbReference type="SUPFAM" id="SSF51556">
    <property type="entry name" value="Metallo-dependent hydrolases"/>
    <property type="match status" value="1"/>
</dbReference>
<dbReference type="SUPFAM" id="SSF51338">
    <property type="entry name" value="Composite domain of metallo-dependent hydrolases"/>
    <property type="match status" value="2"/>
</dbReference>
<dbReference type="AlphaFoldDB" id="A0A1H4XFX8"/>
<gene>
    <name evidence="5" type="ORF">SAMN05444164_3489</name>
</gene>
<dbReference type="EMBL" id="FNTH01000001">
    <property type="protein sequence ID" value="SED03771.1"/>
    <property type="molecule type" value="Genomic_DNA"/>
</dbReference>
<feature type="signal peptide" evidence="3">
    <location>
        <begin position="1"/>
        <end position="23"/>
    </location>
</feature>
<feature type="domain" description="Amidohydrolase-related" evidence="4">
    <location>
        <begin position="73"/>
        <end position="422"/>
    </location>
</feature>
<name>A0A1H4XFX8_9BRAD</name>
<dbReference type="PANTHER" id="PTHR43794:SF11">
    <property type="entry name" value="AMIDOHYDROLASE-RELATED DOMAIN-CONTAINING PROTEIN"/>
    <property type="match status" value="1"/>
</dbReference>
<evidence type="ECO:0000313" key="6">
    <source>
        <dbReference type="Proteomes" id="UP000198992"/>
    </source>
</evidence>